<protein>
    <recommendedName>
        <fullName evidence="2">Transglycosylase SLT domain-containing protein</fullName>
    </recommendedName>
</protein>
<sequence>MGLVVGQGGDDAYLEEDVGRLATSNGCGDSVNDNTAYLPSGIIPVRCSIWWGGRSSRSGPDEGKVDVPPHTLADLQAQGRTPAAEATELKASPSDRQELDRTVDSGIPYVQPAQTGSIGTIQALICAYPWPQGCDYWIALASCESSLRPDAVSYGGQYVGLFQIWTGHGYGYTWLLEAYNSTLAAWELSHEGTRTSPWPYCQWQ</sequence>
<evidence type="ECO:0000313" key="1">
    <source>
        <dbReference type="EMBL" id="KKK92972.1"/>
    </source>
</evidence>
<proteinExistence type="predicted"/>
<reference evidence="1" key="1">
    <citation type="journal article" date="2015" name="Nature">
        <title>Complex archaea that bridge the gap between prokaryotes and eukaryotes.</title>
        <authorList>
            <person name="Spang A."/>
            <person name="Saw J.H."/>
            <person name="Jorgensen S.L."/>
            <person name="Zaremba-Niedzwiedzka K."/>
            <person name="Martijn J."/>
            <person name="Lind A.E."/>
            <person name="van Eijk R."/>
            <person name="Schleper C."/>
            <person name="Guy L."/>
            <person name="Ettema T.J."/>
        </authorList>
    </citation>
    <scope>NUCLEOTIDE SEQUENCE</scope>
</reference>
<organism evidence="1">
    <name type="scientific">marine sediment metagenome</name>
    <dbReference type="NCBI Taxonomy" id="412755"/>
    <lineage>
        <taxon>unclassified sequences</taxon>
        <taxon>metagenomes</taxon>
        <taxon>ecological metagenomes</taxon>
    </lineage>
</organism>
<dbReference type="AlphaFoldDB" id="A0A0F8ZGN3"/>
<name>A0A0F8ZGN3_9ZZZZ</name>
<dbReference type="InterPro" id="IPR023346">
    <property type="entry name" value="Lysozyme-like_dom_sf"/>
</dbReference>
<accession>A0A0F8ZGN3</accession>
<evidence type="ECO:0008006" key="2">
    <source>
        <dbReference type="Google" id="ProtNLM"/>
    </source>
</evidence>
<comment type="caution">
    <text evidence="1">The sequence shown here is derived from an EMBL/GenBank/DDBJ whole genome shotgun (WGS) entry which is preliminary data.</text>
</comment>
<gene>
    <name evidence="1" type="ORF">LCGC14_2697570</name>
</gene>
<dbReference type="SUPFAM" id="SSF53955">
    <property type="entry name" value="Lysozyme-like"/>
    <property type="match status" value="1"/>
</dbReference>
<dbReference type="EMBL" id="LAZR01047974">
    <property type="protein sequence ID" value="KKK92972.1"/>
    <property type="molecule type" value="Genomic_DNA"/>
</dbReference>